<evidence type="ECO:0000313" key="2">
    <source>
        <dbReference type="EMBL" id="KGE86683.1"/>
    </source>
</evidence>
<feature type="region of interest" description="Disordered" evidence="1">
    <location>
        <begin position="55"/>
        <end position="76"/>
    </location>
</feature>
<dbReference type="Proteomes" id="UP000029736">
    <property type="component" value="Unassembled WGS sequence"/>
</dbReference>
<name>A0A098S4C6_9BACT</name>
<sequence>MWGLATVVGRQPVKIQTRFTGGQRSAKITFFSKMRGEYGLGFGVWIARKEAEGERKGRKEYKRKGSQRRGEVGQRA</sequence>
<comment type="caution">
    <text evidence="2">The sequence shown here is derived from an EMBL/GenBank/DDBJ whole genome shotgun (WGS) entry which is preliminary data.</text>
</comment>
<proteinExistence type="predicted"/>
<dbReference type="AlphaFoldDB" id="A0A098S4C6"/>
<organism evidence="2 3">
    <name type="scientific">Phaeodactylibacter xiamenensis</name>
    <dbReference type="NCBI Taxonomy" id="1524460"/>
    <lineage>
        <taxon>Bacteria</taxon>
        <taxon>Pseudomonadati</taxon>
        <taxon>Bacteroidota</taxon>
        <taxon>Saprospiria</taxon>
        <taxon>Saprospirales</taxon>
        <taxon>Haliscomenobacteraceae</taxon>
        <taxon>Phaeodactylibacter</taxon>
    </lineage>
</organism>
<evidence type="ECO:0000256" key="1">
    <source>
        <dbReference type="SAM" id="MobiDB-lite"/>
    </source>
</evidence>
<gene>
    <name evidence="2" type="ORF">IX84_19565</name>
</gene>
<dbReference type="STRING" id="1524460.IX84_19565"/>
<feature type="compositionally biased region" description="Basic residues" evidence="1">
    <location>
        <begin position="58"/>
        <end position="67"/>
    </location>
</feature>
<keyword evidence="3" id="KW-1185">Reference proteome</keyword>
<dbReference type="EMBL" id="JPOS01000075">
    <property type="protein sequence ID" value="KGE86683.1"/>
    <property type="molecule type" value="Genomic_DNA"/>
</dbReference>
<accession>A0A098S4C6</accession>
<reference evidence="2 3" key="1">
    <citation type="journal article" date="2014" name="Int. J. Syst. Evol. Microbiol.">
        <title>Phaeodactylibacter xiamenensis gen. nov., sp. nov., a member of the family Saprospiraceae isolated from the marine alga Phaeodactylum tricornutum.</title>
        <authorList>
            <person name="Chen Z.Jr."/>
            <person name="Lei X."/>
            <person name="Lai Q."/>
            <person name="Li Y."/>
            <person name="Zhang B."/>
            <person name="Zhang J."/>
            <person name="Zhang H."/>
            <person name="Yang L."/>
            <person name="Zheng W."/>
            <person name="Tian Y."/>
            <person name="Yu Z."/>
            <person name="Xu H.Jr."/>
            <person name="Zheng T."/>
        </authorList>
    </citation>
    <scope>NUCLEOTIDE SEQUENCE [LARGE SCALE GENOMIC DNA]</scope>
    <source>
        <strain evidence="2 3">KD52</strain>
    </source>
</reference>
<protein>
    <submittedName>
        <fullName evidence="2">Uncharacterized protein</fullName>
    </submittedName>
</protein>
<evidence type="ECO:0000313" key="3">
    <source>
        <dbReference type="Proteomes" id="UP000029736"/>
    </source>
</evidence>